<dbReference type="NCBIfam" id="TIGR00756">
    <property type="entry name" value="PPR"/>
    <property type="match status" value="3"/>
</dbReference>
<evidence type="ECO:0000259" key="5">
    <source>
        <dbReference type="Pfam" id="PF23276"/>
    </source>
</evidence>
<name>A0A517LFH1_9PEZI</name>
<dbReference type="FunFam" id="1.25.40.10:FF:000266">
    <property type="entry name" value="Pentatricopeptide repeat domain-containing protein"/>
    <property type="match status" value="1"/>
</dbReference>
<feature type="repeat" description="PPR" evidence="2">
    <location>
        <begin position="967"/>
        <end position="1001"/>
    </location>
</feature>
<evidence type="ECO:0008006" key="9">
    <source>
        <dbReference type="Google" id="ProtNLM"/>
    </source>
</evidence>
<feature type="coiled-coil region" evidence="3">
    <location>
        <begin position="117"/>
        <end position="175"/>
    </location>
</feature>
<gene>
    <name evidence="7" type="ORF">FKW77_005046</name>
</gene>
<dbReference type="Pfam" id="PF13041">
    <property type="entry name" value="PPR_2"/>
    <property type="match status" value="1"/>
</dbReference>
<dbReference type="InterPro" id="IPR057027">
    <property type="entry name" value="TPR_mt"/>
</dbReference>
<dbReference type="STRING" id="50376.A0A517LFH1"/>
<dbReference type="AlphaFoldDB" id="A0A517LFH1"/>
<dbReference type="PROSITE" id="PS51375">
    <property type="entry name" value="PPR"/>
    <property type="match status" value="3"/>
</dbReference>
<dbReference type="OrthoDB" id="411857at2759"/>
<protein>
    <recommendedName>
        <fullName evidence="9">Pentacotripeptide-repeat region of PRORP domain-containing protein</fullName>
    </recommendedName>
</protein>
<dbReference type="InterPro" id="IPR057585">
    <property type="entry name" value="TPR_dom_fungi"/>
</dbReference>
<evidence type="ECO:0000313" key="8">
    <source>
        <dbReference type="Proteomes" id="UP000316270"/>
    </source>
</evidence>
<evidence type="ECO:0000256" key="2">
    <source>
        <dbReference type="PROSITE-ProRule" id="PRU00708"/>
    </source>
</evidence>
<proteinExistence type="predicted"/>
<feature type="repeat" description="PPR" evidence="2">
    <location>
        <begin position="1002"/>
        <end position="1032"/>
    </location>
</feature>
<dbReference type="PANTHER" id="PTHR47941">
    <property type="entry name" value="PENTATRICOPEPTIDE REPEAT-CONTAINING PROTEIN 3, MITOCHONDRIAL"/>
    <property type="match status" value="1"/>
</dbReference>
<keyword evidence="3" id="KW-0175">Coiled coil</keyword>
<dbReference type="InterPro" id="IPR002885">
    <property type="entry name" value="PPR_rpt"/>
</dbReference>
<keyword evidence="8" id="KW-1185">Reference proteome</keyword>
<sequence>MVVPKAGYITRQLFSKALTNGYLQSVVAASQSSQAAQQHTFGTLGNRLGKSHNTQHHNAFTTDRNQPRSAKQQQESGLASYYAAWQKGQQIGSKEWQQYQFAKRIEWKPHTLLAENQPESKDEVKEAKEALAEALQQQELAPPQKQDRAYSTSDVDNLRNNVDAKTIKLAEVLQASITQHDIEASSAIDDTPEKEIVSRQPTPQSTISTAEYTPTSSFASEIIPASPLSVSDSYDNQLTRLADQRHYAEIPAVFEALLHSGVTPTATAYNALLLSAINLTKSRHHVVPKALNVYSDMLKRNVLPDRKTYSVLIDLLSARALEVASTKVALEEKRARFGGLEEKGRFMLRSEEAEALLLAEDDSLSLAIRMFDAATSIYNSGFSERTYRLLVCACAEQGKIQDMVRIYQQMELRHVTPRPEMFVKMIHAFATSRDLRSAVQCYDEYKALAIAHDKGEITMARKDDDVYASVIKAYMIAKDMDGAERFFNKLEAAAKEDELISLRDTVGLRAFLAEWLKQGQFEDAFSYVSQKLSGRARDVGLSAVCIRAADRDCFDFAAQAFSQLSAKADVSAPAVAMVAMHIRNGNLDASEPFWNMLERAMPRADFIQPTTMRTVALIGSGQADVALQAARQMFARVREAQSDLASLPDQIDEAIGVIGNFMAQHAIFLPATQSMELLWAMIDNRGLVPAVAGHLLASMGPEEIAQLDWPDLQLLIQVQASMITNGSHLDVGSQVRFSHLLQLVSAGVVDVPTQDAIHRALAMLNKPEMIASWQQNQFSATPVAHYPHSAAVAQPTLEDTYDPYATTTDNKGSSAITDLLEKPHGRFSSQLNEALARLKNMRRAGRHPRFFTYAKLITAAAKENRLQTALEMLALAKQDVPYLAEYRIVRYGWVTILDSMVAACLTTGRRDLADQFHQDLLSMGAAPSANTFGLYITTLKESTKTFDEASEAVKIFLQAKSEGVEPSSFLYNALIGKLGKARRIDDCLFYFSEMRNLGIRPTSVTYGTIVNALCRVSDEKYAEELFEEMESMPNYKPRPAPYHSMMQFFLSTKRDRSKVLNYYERMRSRNIQPTTHTYKLLVDTYATLEPIDMNAAEGVLEQIRQHGELPEAVHFASLIHAKGCVLRDMAGAKKLFDSVLADRQIRLQACLFQALFESMVANEKIEGTEEILAVMKSRGIEVTPYIANALIHGWANAKNITHAESAYQEVSREKREPSTYEAMTRAYIALEDREKAMSVVNEALSRGYPTAVANKILDLVGGGKPQELD</sequence>
<dbReference type="Pfam" id="PF01535">
    <property type="entry name" value="PPR"/>
    <property type="match status" value="1"/>
</dbReference>
<dbReference type="Proteomes" id="UP000316270">
    <property type="component" value="Chromosome 11"/>
</dbReference>
<evidence type="ECO:0000256" key="3">
    <source>
        <dbReference type="SAM" id="Coils"/>
    </source>
</evidence>
<dbReference type="EMBL" id="CP042195">
    <property type="protein sequence ID" value="QDS74371.1"/>
    <property type="molecule type" value="Genomic_DNA"/>
</dbReference>
<evidence type="ECO:0000256" key="1">
    <source>
        <dbReference type="ARBA" id="ARBA00022737"/>
    </source>
</evidence>
<feature type="repeat" description="PPR" evidence="2">
    <location>
        <begin position="383"/>
        <end position="417"/>
    </location>
</feature>
<evidence type="ECO:0000259" key="6">
    <source>
        <dbReference type="Pfam" id="PF24603"/>
    </source>
</evidence>
<dbReference type="InterPro" id="IPR011990">
    <property type="entry name" value="TPR-like_helical_dom_sf"/>
</dbReference>
<evidence type="ECO:0000256" key="4">
    <source>
        <dbReference type="SAM" id="MobiDB-lite"/>
    </source>
</evidence>
<dbReference type="Gene3D" id="1.25.40.10">
    <property type="entry name" value="Tetratricopeptide repeat domain"/>
    <property type="match status" value="5"/>
</dbReference>
<dbReference type="Pfam" id="PF24603">
    <property type="entry name" value="TPR_30"/>
    <property type="match status" value="1"/>
</dbReference>
<organism evidence="7 8">
    <name type="scientific">Venturia effusa</name>
    <dbReference type="NCBI Taxonomy" id="50376"/>
    <lineage>
        <taxon>Eukaryota</taxon>
        <taxon>Fungi</taxon>
        <taxon>Dikarya</taxon>
        <taxon>Ascomycota</taxon>
        <taxon>Pezizomycotina</taxon>
        <taxon>Dothideomycetes</taxon>
        <taxon>Pleosporomycetidae</taxon>
        <taxon>Venturiales</taxon>
        <taxon>Venturiaceae</taxon>
        <taxon>Venturia</taxon>
    </lineage>
</organism>
<feature type="region of interest" description="Disordered" evidence="4">
    <location>
        <begin position="44"/>
        <end position="75"/>
    </location>
</feature>
<feature type="compositionally biased region" description="Polar residues" evidence="4">
    <location>
        <begin position="56"/>
        <end position="75"/>
    </location>
</feature>
<feature type="domain" description="Tetratricopeptide repeat" evidence="6">
    <location>
        <begin position="502"/>
        <end position="598"/>
    </location>
</feature>
<keyword evidence="1" id="KW-0677">Repeat</keyword>
<accession>A0A517LFH1</accession>
<feature type="domain" description="Pentatricopeptide repeat-containing protein-mitochondrial" evidence="5">
    <location>
        <begin position="1139"/>
        <end position="1239"/>
    </location>
</feature>
<reference evidence="7 8" key="1">
    <citation type="submission" date="2019-07" db="EMBL/GenBank/DDBJ databases">
        <title>Finished genome of Venturia effusa.</title>
        <authorList>
            <person name="Young C.A."/>
            <person name="Cox M.P."/>
            <person name="Ganley A.R.D."/>
            <person name="David W.J."/>
        </authorList>
    </citation>
    <scope>NUCLEOTIDE SEQUENCE [LARGE SCALE GENOMIC DNA]</scope>
    <source>
        <strain evidence="8">albino</strain>
    </source>
</reference>
<evidence type="ECO:0000313" key="7">
    <source>
        <dbReference type="EMBL" id="QDS74371.1"/>
    </source>
</evidence>
<dbReference type="Pfam" id="PF23276">
    <property type="entry name" value="TPR_24"/>
    <property type="match status" value="1"/>
</dbReference>